<dbReference type="AlphaFoldDB" id="A0A9W6Q9Q5"/>
<dbReference type="InterPro" id="IPR023885">
    <property type="entry name" value="4Fe4S-binding_SPASM_dom"/>
</dbReference>
<evidence type="ECO:0000256" key="1">
    <source>
        <dbReference type="ARBA" id="ARBA00001966"/>
    </source>
</evidence>
<comment type="caution">
    <text evidence="8">The sequence shown here is derived from an EMBL/GenBank/DDBJ whole genome shotgun (WGS) entry which is preliminary data.</text>
</comment>
<name>A0A9W6Q9Q5_9ACTN</name>
<dbReference type="InterPro" id="IPR007197">
    <property type="entry name" value="rSAM"/>
</dbReference>
<dbReference type="SFLD" id="SFLDG01067">
    <property type="entry name" value="SPASM/twitch_domain_containing"/>
    <property type="match status" value="1"/>
</dbReference>
<evidence type="ECO:0000256" key="5">
    <source>
        <dbReference type="ARBA" id="ARBA00023004"/>
    </source>
</evidence>
<dbReference type="PANTHER" id="PTHR43787">
    <property type="entry name" value="FEMO COFACTOR BIOSYNTHESIS PROTEIN NIFB-RELATED"/>
    <property type="match status" value="1"/>
</dbReference>
<evidence type="ECO:0000256" key="3">
    <source>
        <dbReference type="ARBA" id="ARBA00022691"/>
    </source>
</evidence>
<dbReference type="SUPFAM" id="SSF102114">
    <property type="entry name" value="Radical SAM enzymes"/>
    <property type="match status" value="1"/>
</dbReference>
<keyword evidence="5" id="KW-0408">Iron</keyword>
<keyword evidence="3" id="KW-0949">S-adenosyl-L-methionine</keyword>
<protein>
    <submittedName>
        <fullName evidence="8">Radical SAM/SPASM domain-containing protein</fullName>
    </submittedName>
</protein>
<evidence type="ECO:0000313" key="8">
    <source>
        <dbReference type="EMBL" id="GLW71046.1"/>
    </source>
</evidence>
<evidence type="ECO:0000256" key="4">
    <source>
        <dbReference type="ARBA" id="ARBA00022723"/>
    </source>
</evidence>
<evidence type="ECO:0000259" key="7">
    <source>
        <dbReference type="PROSITE" id="PS51918"/>
    </source>
</evidence>
<dbReference type="NCBIfam" id="TIGR04085">
    <property type="entry name" value="rSAM_more_4Fe4S"/>
    <property type="match status" value="1"/>
</dbReference>
<dbReference type="InterPro" id="IPR058240">
    <property type="entry name" value="rSAM_sf"/>
</dbReference>
<organism evidence="8 9">
    <name type="scientific">Kitasatospora phosalacinea</name>
    <dbReference type="NCBI Taxonomy" id="2065"/>
    <lineage>
        <taxon>Bacteria</taxon>
        <taxon>Bacillati</taxon>
        <taxon>Actinomycetota</taxon>
        <taxon>Actinomycetes</taxon>
        <taxon>Kitasatosporales</taxon>
        <taxon>Streptomycetaceae</taxon>
        <taxon>Kitasatospora</taxon>
    </lineage>
</organism>
<proteinExistence type="predicted"/>
<dbReference type="EMBL" id="BSSA01000010">
    <property type="protein sequence ID" value="GLW71046.1"/>
    <property type="molecule type" value="Genomic_DNA"/>
</dbReference>
<dbReference type="Proteomes" id="UP001165041">
    <property type="component" value="Unassembled WGS sequence"/>
</dbReference>
<evidence type="ECO:0000313" key="9">
    <source>
        <dbReference type="Proteomes" id="UP001165041"/>
    </source>
</evidence>
<keyword evidence="6" id="KW-0411">Iron-sulfur</keyword>
<accession>A0A9W6Q9Q5</accession>
<dbReference type="CDD" id="cd01335">
    <property type="entry name" value="Radical_SAM"/>
    <property type="match status" value="1"/>
</dbReference>
<dbReference type="PROSITE" id="PS51918">
    <property type="entry name" value="RADICAL_SAM"/>
    <property type="match status" value="1"/>
</dbReference>
<dbReference type="GO" id="GO:0046872">
    <property type="term" value="F:metal ion binding"/>
    <property type="evidence" value="ECO:0007669"/>
    <property type="project" value="UniProtKB-KW"/>
</dbReference>
<dbReference type="SFLD" id="SFLDS00029">
    <property type="entry name" value="Radical_SAM"/>
    <property type="match status" value="1"/>
</dbReference>
<evidence type="ECO:0000256" key="6">
    <source>
        <dbReference type="ARBA" id="ARBA00023014"/>
    </source>
</evidence>
<dbReference type="PANTHER" id="PTHR43787:SF3">
    <property type="entry name" value="ARYLSULFATASE REGULATORY PROTEIN"/>
    <property type="match status" value="1"/>
</dbReference>
<gene>
    <name evidence="8" type="ORF">Kpho02_33450</name>
</gene>
<dbReference type="GO" id="GO:0003824">
    <property type="term" value="F:catalytic activity"/>
    <property type="evidence" value="ECO:0007669"/>
    <property type="project" value="InterPro"/>
</dbReference>
<dbReference type="Gene3D" id="3.20.20.70">
    <property type="entry name" value="Aldolase class I"/>
    <property type="match status" value="1"/>
</dbReference>
<comment type="cofactor">
    <cofactor evidence="1">
        <name>[4Fe-4S] cluster</name>
        <dbReference type="ChEBI" id="CHEBI:49883"/>
    </cofactor>
</comment>
<sequence>MRRSRYTVIVEDGDETYLIYNTLSAAFLKVPGSAVRFLLDDPDWSRPSDDLSPFQRYLHGLGVLVDSELDEGEASRGLLRDHHARQDRMELFLLPHENCNFRCTYCYEAFARNKMEPWVVEAAKQFVLKRSGTLRSLQTSWFGGEPLLGYDVISELSAFFVEVCRQAGVDYQSGITTNGYLLDEDKARHLVRECGVRQFQITLDGPCEQHDRRRHLMGGGGTYERIYRNLRSLKGVEGSFNVLIRVNFDHEVGGAMDDFLSRLRDDFTDDPRFLVHFFPIANLGGDTSDEINDLPLCDANATRVLEYQLLEKAVDHGFRTLTRDQLGPLSSTCYASDPRNIIIGADGTLYKCTVAFDDPRNHVGVIQPDGSLQLDQARFDLWTEHAGASDPHCRSCTLNPTCQGMACPLHRMNTENRACVPMRSDLPRTIRLLARELSKEAERCQSR</sequence>
<dbReference type="RefSeq" id="WP_285736855.1">
    <property type="nucleotide sequence ID" value="NZ_BSSA01000010.1"/>
</dbReference>
<feature type="domain" description="Radical SAM core" evidence="7">
    <location>
        <begin position="85"/>
        <end position="319"/>
    </location>
</feature>
<dbReference type="Pfam" id="PF04055">
    <property type="entry name" value="Radical_SAM"/>
    <property type="match status" value="1"/>
</dbReference>
<dbReference type="InterPro" id="IPR013785">
    <property type="entry name" value="Aldolase_TIM"/>
</dbReference>
<keyword evidence="2" id="KW-0004">4Fe-4S</keyword>
<reference evidence="8" key="1">
    <citation type="submission" date="2023-02" db="EMBL/GenBank/DDBJ databases">
        <title>Kitasatospora phosalacinea NBRC 14627.</title>
        <authorList>
            <person name="Ichikawa N."/>
            <person name="Sato H."/>
            <person name="Tonouchi N."/>
        </authorList>
    </citation>
    <scope>NUCLEOTIDE SEQUENCE</scope>
    <source>
        <strain evidence="8">NBRC 14627</strain>
    </source>
</reference>
<keyword evidence="4" id="KW-0479">Metal-binding</keyword>
<dbReference type="GO" id="GO:0051539">
    <property type="term" value="F:4 iron, 4 sulfur cluster binding"/>
    <property type="evidence" value="ECO:0007669"/>
    <property type="project" value="UniProtKB-KW"/>
</dbReference>
<evidence type="ECO:0000256" key="2">
    <source>
        <dbReference type="ARBA" id="ARBA00022485"/>
    </source>
</evidence>